<keyword evidence="2" id="KW-0472">Membrane</keyword>
<feature type="transmembrane region" description="Helical" evidence="2">
    <location>
        <begin position="321"/>
        <end position="343"/>
    </location>
</feature>
<dbReference type="InterPro" id="IPR057697">
    <property type="entry name" value="DUF7937"/>
</dbReference>
<feature type="transmembrane region" description="Helical" evidence="2">
    <location>
        <begin position="69"/>
        <end position="92"/>
    </location>
</feature>
<feature type="transmembrane region" description="Helical" evidence="2">
    <location>
        <begin position="138"/>
        <end position="156"/>
    </location>
</feature>
<feature type="compositionally biased region" description="Low complexity" evidence="1">
    <location>
        <begin position="494"/>
        <end position="507"/>
    </location>
</feature>
<dbReference type="Pfam" id="PF25592">
    <property type="entry name" value="DUF7937"/>
    <property type="match status" value="1"/>
</dbReference>
<feature type="transmembrane region" description="Helical" evidence="2">
    <location>
        <begin position="382"/>
        <end position="399"/>
    </location>
</feature>
<keyword evidence="2" id="KW-1133">Transmembrane helix</keyword>
<evidence type="ECO:0000259" key="3">
    <source>
        <dbReference type="Pfam" id="PF25591"/>
    </source>
</evidence>
<comment type="caution">
    <text evidence="5">The sequence shown here is derived from an EMBL/GenBank/DDBJ whole genome shotgun (WGS) entry which is preliminary data.</text>
</comment>
<sequence>MSEQHATPTPDQHGYPPPAAATDQIDLTDAPAPAKPFEGVPDSDYVRDVISALLLLVSLQLVWNGEGNTASGIAWVLAPTLLSVVSLALPYLARFGAFPTSWTVHTTRRARVLLNLPYVLAVVAQVVIDASVRSRLEAVGAAAALGLAGALLAATPRASELGPVEQDRAVTSTWSRVAALLAALSGVGLLAWLVLYVVEMTSRTTSGSRTDVILALVATVLVALALLIPVLAAALGRTVAWSRALVALAVAHLLVLFVTDGDQVRSVVETVHPIRDVAFLPSGFGLFLLPAVAVIAASPAVRRRTSQNPAVAWFDSVRVTLLLQALLAVVLAVASVLQIWVGNGRVADLVPAAVVLLLIAGLALGALSTVGRKSPADARGTVLVLMGASLVTGCVLLGMDGGPLSAFLPFLVIRLAVALVLPAAVFLALTVPDPVREYLAANPRTPRPGDGAAAYRWSPRPERVHASRPAPAPAQQSYPTAVSGHEAAYPPAPQAAQPPAQSSPTAPGLAPDASGYGMVPTDGASPVQPAGVASEQETTVIPAATDTDIGAPEAHEIVSPTEKVALSDPIDQLGREEGGFTWAQAADPTTPAATLAQIVQDAPSLRAAVASNPTTYPALLEWLAQLGDPEVDAALAARVN</sequence>
<dbReference type="EMBL" id="PDJH01000001">
    <property type="protein sequence ID" value="PFG35369.1"/>
    <property type="molecule type" value="Genomic_DNA"/>
</dbReference>
<feature type="domain" description="Leucine rich repeat variant" evidence="3">
    <location>
        <begin position="580"/>
        <end position="638"/>
    </location>
</feature>
<feature type="transmembrane region" description="Helical" evidence="2">
    <location>
        <begin position="177"/>
        <end position="198"/>
    </location>
</feature>
<keyword evidence="6" id="KW-1185">Reference proteome</keyword>
<protein>
    <submittedName>
        <fullName evidence="5">Uncharacterized protein</fullName>
    </submittedName>
</protein>
<evidence type="ECO:0000256" key="2">
    <source>
        <dbReference type="SAM" id="Phobius"/>
    </source>
</evidence>
<evidence type="ECO:0000259" key="4">
    <source>
        <dbReference type="Pfam" id="PF25592"/>
    </source>
</evidence>
<proteinExistence type="predicted"/>
<feature type="transmembrane region" description="Helical" evidence="2">
    <location>
        <begin position="349"/>
        <end position="370"/>
    </location>
</feature>
<feature type="domain" description="DUF7937" evidence="4">
    <location>
        <begin position="44"/>
        <end position="438"/>
    </location>
</feature>
<keyword evidence="2" id="KW-0812">Transmembrane</keyword>
<dbReference type="OrthoDB" id="5179995at2"/>
<dbReference type="Pfam" id="PF25591">
    <property type="entry name" value="LRV_2"/>
    <property type="match status" value="1"/>
</dbReference>
<feature type="transmembrane region" description="Helical" evidence="2">
    <location>
        <begin position="411"/>
        <end position="431"/>
    </location>
</feature>
<dbReference type="Proteomes" id="UP000221394">
    <property type="component" value="Unassembled WGS sequence"/>
</dbReference>
<dbReference type="AlphaFoldDB" id="A0A2A9EB06"/>
<feature type="region of interest" description="Disordered" evidence="1">
    <location>
        <begin position="1"/>
        <end position="24"/>
    </location>
</feature>
<name>A0A2A9EB06_9MICO</name>
<gene>
    <name evidence="5" type="ORF">ATL41_0044</name>
</gene>
<reference evidence="5 6" key="1">
    <citation type="submission" date="2017-10" db="EMBL/GenBank/DDBJ databases">
        <title>Sequencing the genomes of 1000 actinobacteria strains.</title>
        <authorList>
            <person name="Klenk H.-P."/>
        </authorList>
    </citation>
    <scope>NUCLEOTIDE SEQUENCE [LARGE SCALE GENOMIC DNA]</scope>
    <source>
        <strain evidence="5 6">DSM 21574</strain>
    </source>
</reference>
<feature type="transmembrane region" description="Helical" evidence="2">
    <location>
        <begin position="278"/>
        <end position="301"/>
    </location>
</feature>
<feature type="transmembrane region" description="Helical" evidence="2">
    <location>
        <begin position="112"/>
        <end position="132"/>
    </location>
</feature>
<evidence type="ECO:0000256" key="1">
    <source>
        <dbReference type="SAM" id="MobiDB-lite"/>
    </source>
</evidence>
<dbReference type="InterPro" id="IPR057893">
    <property type="entry name" value="LRV_2"/>
</dbReference>
<organism evidence="5 6">
    <name type="scientific">Flavimobilis soli</name>
    <dbReference type="NCBI Taxonomy" id="442709"/>
    <lineage>
        <taxon>Bacteria</taxon>
        <taxon>Bacillati</taxon>
        <taxon>Actinomycetota</taxon>
        <taxon>Actinomycetes</taxon>
        <taxon>Micrococcales</taxon>
        <taxon>Jonesiaceae</taxon>
        <taxon>Flavimobilis</taxon>
    </lineage>
</organism>
<evidence type="ECO:0000313" key="6">
    <source>
        <dbReference type="Proteomes" id="UP000221394"/>
    </source>
</evidence>
<feature type="transmembrane region" description="Helical" evidence="2">
    <location>
        <begin position="240"/>
        <end position="258"/>
    </location>
</feature>
<feature type="transmembrane region" description="Helical" evidence="2">
    <location>
        <begin position="213"/>
        <end position="233"/>
    </location>
</feature>
<feature type="compositionally biased region" description="Polar residues" evidence="1">
    <location>
        <begin position="1"/>
        <end position="10"/>
    </location>
</feature>
<evidence type="ECO:0000313" key="5">
    <source>
        <dbReference type="EMBL" id="PFG35369.1"/>
    </source>
</evidence>
<dbReference type="RefSeq" id="WP_098456678.1">
    <property type="nucleotide sequence ID" value="NZ_PDJH01000001.1"/>
</dbReference>
<feature type="region of interest" description="Disordered" evidence="1">
    <location>
        <begin position="460"/>
        <end position="536"/>
    </location>
</feature>
<accession>A0A2A9EB06</accession>